<keyword evidence="2" id="KW-0547">Nucleotide-binding</keyword>
<proteinExistence type="predicted"/>
<reference evidence="7" key="1">
    <citation type="submission" date="2023-02" db="EMBL/GenBank/DDBJ databases">
        <authorList>
            <person name="Palmer J.M."/>
        </authorList>
    </citation>
    <scope>NUCLEOTIDE SEQUENCE</scope>
    <source>
        <strain evidence="7">FW57</strain>
    </source>
</reference>
<keyword evidence="8" id="KW-1185">Reference proteome</keyword>
<dbReference type="InterPro" id="IPR001245">
    <property type="entry name" value="Ser-Thr/Tyr_kinase_cat_dom"/>
</dbReference>
<dbReference type="InterPro" id="IPR051681">
    <property type="entry name" value="Ser/Thr_Kinases-Pseudokinases"/>
</dbReference>
<feature type="domain" description="Protein kinase" evidence="6">
    <location>
        <begin position="218"/>
        <end position="453"/>
    </location>
</feature>
<feature type="region of interest" description="Disordered" evidence="5">
    <location>
        <begin position="1"/>
        <end position="43"/>
    </location>
</feature>
<dbReference type="AlphaFoldDB" id="A0AAD4EZB2"/>
<dbReference type="GO" id="GO:0005524">
    <property type="term" value="F:ATP binding"/>
    <property type="evidence" value="ECO:0007669"/>
    <property type="project" value="UniProtKB-KW"/>
</dbReference>
<sequence>MQHQQQSIWRRLFSGRDKDNGPDGPSEPALKSQGLEQPGDTKGGIIRHLDGFELDRDSADGDFMHDADTLSKIDIQSMTTSQYDALIDSELERKWILNLSMHFRDKSKREKFFVTFRQHEHHWRRVTISLDYRDAPENSLEADLARTETQREKSAKIYEAIRESLAEIDFYSTVTNLKLETKEGRLHVHVVEDVNPVKEIISYPPVRMIQHMNCRRVRERELHFDSHMSGFVYKVRVHGQLLIKKEIPGPDTVDEFLYEINALNQLYPAKNVIQFYGIVVDDREENVTGLLISYAARGALIDVIYDNDHSLPWPTREKWARQIVGGLSEIHEAGFVQGDFTLSNIVIDENDDAKIIDINRRGCPIGWEPPEATPLIDSNQRISMYIGVKSDLYQLGMVLWALATQEDEPDAYGRPLKIDADVAVPAWYRRVVDICLSTNPRDRVQAIQLLSWFPDQEDGSQYGRPNGSSLSVNGDGNSRRNYLSPSLIPQIKTVHPPSDWAYIAAVANAE</sequence>
<dbReference type="GO" id="GO:0004674">
    <property type="term" value="F:protein serine/threonine kinase activity"/>
    <property type="evidence" value="ECO:0007669"/>
    <property type="project" value="TreeGrafter"/>
</dbReference>
<evidence type="ECO:0000313" key="7">
    <source>
        <dbReference type="EMBL" id="KAG7287993.1"/>
    </source>
</evidence>
<dbReference type="PANTHER" id="PTHR44329">
    <property type="entry name" value="SERINE/THREONINE-PROTEIN KINASE TNNI3K-RELATED"/>
    <property type="match status" value="1"/>
</dbReference>
<evidence type="ECO:0000256" key="5">
    <source>
        <dbReference type="SAM" id="MobiDB-lite"/>
    </source>
</evidence>
<keyword evidence="1" id="KW-0808">Transferase</keyword>
<gene>
    <name evidence="7" type="ORF">NEMBOFW57_007513</name>
</gene>
<keyword evidence="3" id="KW-0418">Kinase</keyword>
<protein>
    <recommendedName>
        <fullName evidence="6">Protein kinase domain-containing protein</fullName>
    </recommendedName>
</protein>
<dbReference type="EMBL" id="JAHCVI010000003">
    <property type="protein sequence ID" value="KAG7287993.1"/>
    <property type="molecule type" value="Genomic_DNA"/>
</dbReference>
<dbReference type="PROSITE" id="PS50011">
    <property type="entry name" value="PROTEIN_KINASE_DOM"/>
    <property type="match status" value="1"/>
</dbReference>
<dbReference type="InterPro" id="IPR011009">
    <property type="entry name" value="Kinase-like_dom_sf"/>
</dbReference>
<dbReference type="Pfam" id="PF07714">
    <property type="entry name" value="PK_Tyr_Ser-Thr"/>
    <property type="match status" value="1"/>
</dbReference>
<dbReference type="InterPro" id="IPR000719">
    <property type="entry name" value="Prot_kinase_dom"/>
</dbReference>
<evidence type="ECO:0000256" key="3">
    <source>
        <dbReference type="ARBA" id="ARBA00022777"/>
    </source>
</evidence>
<evidence type="ECO:0000256" key="1">
    <source>
        <dbReference type="ARBA" id="ARBA00022679"/>
    </source>
</evidence>
<dbReference type="Proteomes" id="UP001197093">
    <property type="component" value="Unassembled WGS sequence"/>
</dbReference>
<name>A0AAD4EZB2_9PEZI</name>
<dbReference type="PANTHER" id="PTHR44329:SF288">
    <property type="entry name" value="MITOGEN-ACTIVATED PROTEIN KINASE KINASE KINASE 20"/>
    <property type="match status" value="1"/>
</dbReference>
<evidence type="ECO:0000259" key="6">
    <source>
        <dbReference type="PROSITE" id="PS50011"/>
    </source>
</evidence>
<dbReference type="Gene3D" id="1.10.510.10">
    <property type="entry name" value="Transferase(Phosphotransferase) domain 1"/>
    <property type="match status" value="1"/>
</dbReference>
<evidence type="ECO:0000256" key="4">
    <source>
        <dbReference type="ARBA" id="ARBA00022840"/>
    </source>
</evidence>
<comment type="caution">
    <text evidence="7">The sequence shown here is derived from an EMBL/GenBank/DDBJ whole genome shotgun (WGS) entry which is preliminary data.</text>
</comment>
<evidence type="ECO:0000256" key="2">
    <source>
        <dbReference type="ARBA" id="ARBA00022741"/>
    </source>
</evidence>
<keyword evidence="4" id="KW-0067">ATP-binding</keyword>
<dbReference type="SUPFAM" id="SSF56112">
    <property type="entry name" value="Protein kinase-like (PK-like)"/>
    <property type="match status" value="1"/>
</dbReference>
<accession>A0AAD4EZB2</accession>
<evidence type="ECO:0000313" key="8">
    <source>
        <dbReference type="Proteomes" id="UP001197093"/>
    </source>
</evidence>
<organism evidence="7 8">
    <name type="scientific">Staphylotrichum longicolle</name>
    <dbReference type="NCBI Taxonomy" id="669026"/>
    <lineage>
        <taxon>Eukaryota</taxon>
        <taxon>Fungi</taxon>
        <taxon>Dikarya</taxon>
        <taxon>Ascomycota</taxon>
        <taxon>Pezizomycotina</taxon>
        <taxon>Sordariomycetes</taxon>
        <taxon>Sordariomycetidae</taxon>
        <taxon>Sordariales</taxon>
        <taxon>Chaetomiaceae</taxon>
        <taxon>Staphylotrichum</taxon>
    </lineage>
</organism>